<proteinExistence type="predicted"/>
<accession>A0A0R1R0R9</accession>
<dbReference type="AlphaFoldDB" id="A0A0R1R0R9"/>
<protein>
    <recommendedName>
        <fullName evidence="3">FeoB-associated Cys-rich membrane protein</fullName>
    </recommendedName>
</protein>
<reference evidence="1 2" key="1">
    <citation type="journal article" date="2015" name="Genome Announc.">
        <title>Expanding the biotechnology potential of lactobacilli through comparative genomics of 213 strains and associated genera.</title>
        <authorList>
            <person name="Sun Z."/>
            <person name="Harris H.M."/>
            <person name="McCann A."/>
            <person name="Guo C."/>
            <person name="Argimon S."/>
            <person name="Zhang W."/>
            <person name="Yang X."/>
            <person name="Jeffery I.B."/>
            <person name="Cooney J.C."/>
            <person name="Kagawa T.F."/>
            <person name="Liu W."/>
            <person name="Song Y."/>
            <person name="Salvetti E."/>
            <person name="Wrobel A."/>
            <person name="Rasinkangas P."/>
            <person name="Parkhill J."/>
            <person name="Rea M.C."/>
            <person name="O'Sullivan O."/>
            <person name="Ritari J."/>
            <person name="Douillard F.P."/>
            <person name="Paul Ross R."/>
            <person name="Yang R."/>
            <person name="Briner A.E."/>
            <person name="Felis G.E."/>
            <person name="de Vos W.M."/>
            <person name="Barrangou R."/>
            <person name="Klaenhammer T.R."/>
            <person name="Caufield P.W."/>
            <person name="Cui Y."/>
            <person name="Zhang H."/>
            <person name="O'Toole P.W."/>
        </authorList>
    </citation>
    <scope>NUCLEOTIDE SEQUENCE [LARGE SCALE GENOMIC DNA]</scope>
    <source>
        <strain evidence="1 2">DSM 15429</strain>
    </source>
</reference>
<dbReference type="PATRIC" id="fig|1423805.4.peg.1759"/>
<dbReference type="EMBL" id="AZFC01000001">
    <property type="protein sequence ID" value="KRL50598.1"/>
    <property type="molecule type" value="Genomic_DNA"/>
</dbReference>
<sequence>MSIIVSILVLIAILIGAACQIRRIFQFSKHGGCAACEYNCATKQRLKALEKQRR</sequence>
<gene>
    <name evidence="1" type="ORF">FD37_GL001717</name>
</gene>
<dbReference type="RefSeq" id="WP_147007762.1">
    <property type="nucleotide sequence ID" value="NZ_AZFC01000001.1"/>
</dbReference>
<evidence type="ECO:0000313" key="2">
    <source>
        <dbReference type="Proteomes" id="UP000051835"/>
    </source>
</evidence>
<name>A0A0R1R0R9_9LACO</name>
<dbReference type="Proteomes" id="UP000051835">
    <property type="component" value="Unassembled WGS sequence"/>
</dbReference>
<comment type="caution">
    <text evidence="1">The sequence shown here is derived from an EMBL/GenBank/DDBJ whole genome shotgun (WGS) entry which is preliminary data.</text>
</comment>
<organism evidence="1 2">
    <name type="scientific">Levilactobacillus spicheri DSM 15429</name>
    <dbReference type="NCBI Taxonomy" id="1423805"/>
    <lineage>
        <taxon>Bacteria</taxon>
        <taxon>Bacillati</taxon>
        <taxon>Bacillota</taxon>
        <taxon>Bacilli</taxon>
        <taxon>Lactobacillales</taxon>
        <taxon>Lactobacillaceae</taxon>
        <taxon>Levilactobacillus</taxon>
    </lineage>
</organism>
<evidence type="ECO:0008006" key="3">
    <source>
        <dbReference type="Google" id="ProtNLM"/>
    </source>
</evidence>
<evidence type="ECO:0000313" key="1">
    <source>
        <dbReference type="EMBL" id="KRL50598.1"/>
    </source>
</evidence>